<comment type="caution">
    <text evidence="1">The sequence shown here is derived from an EMBL/GenBank/DDBJ whole genome shotgun (WGS) entry which is preliminary data.</text>
</comment>
<dbReference type="AlphaFoldDB" id="A0A318SU36"/>
<dbReference type="EMBL" id="QJTF01000038">
    <property type="protein sequence ID" value="PYE85173.1"/>
    <property type="molecule type" value="Genomic_DNA"/>
</dbReference>
<proteinExistence type="predicted"/>
<sequence length="110" mass="12938">MAFVNMLATLWITFGIEAEENSNSFPPIRTFTRGIEEPKIKNHVLTIIDSERLACRRFVQKCGGRLSHLPYSVSIWWFADLLLLKRVWNSRNLRNMVRECSIPPREDYII</sequence>
<reference evidence="1 2" key="1">
    <citation type="submission" date="2018-06" db="EMBL/GenBank/DDBJ databases">
        <title>Genomic Encyclopedia of Type Strains, Phase III (KMG-III): the genomes of soil and plant-associated and newly described type strains.</title>
        <authorList>
            <person name="Whitman W."/>
        </authorList>
    </citation>
    <scope>NUCLEOTIDE SEQUENCE [LARGE SCALE GENOMIC DNA]</scope>
    <source>
        <strain evidence="1 2">ORS 1419</strain>
    </source>
</reference>
<evidence type="ECO:0000313" key="2">
    <source>
        <dbReference type="Proteomes" id="UP000247454"/>
    </source>
</evidence>
<organism evidence="1 2">
    <name type="scientific">Phyllobacterium leguminum</name>
    <dbReference type="NCBI Taxonomy" id="314237"/>
    <lineage>
        <taxon>Bacteria</taxon>
        <taxon>Pseudomonadati</taxon>
        <taxon>Pseudomonadota</taxon>
        <taxon>Alphaproteobacteria</taxon>
        <taxon>Hyphomicrobiales</taxon>
        <taxon>Phyllobacteriaceae</taxon>
        <taxon>Phyllobacterium</taxon>
    </lineage>
</organism>
<keyword evidence="2" id="KW-1185">Reference proteome</keyword>
<gene>
    <name evidence="1" type="ORF">C7477_1384</name>
</gene>
<accession>A0A318SU36</accession>
<protein>
    <submittedName>
        <fullName evidence="1">Uncharacterized protein</fullName>
    </submittedName>
</protein>
<evidence type="ECO:0000313" key="1">
    <source>
        <dbReference type="EMBL" id="PYE85173.1"/>
    </source>
</evidence>
<dbReference type="Proteomes" id="UP000247454">
    <property type="component" value="Unassembled WGS sequence"/>
</dbReference>
<name>A0A318SU36_9HYPH</name>